<feature type="transmembrane region" description="Helical" evidence="1">
    <location>
        <begin position="333"/>
        <end position="361"/>
    </location>
</feature>
<evidence type="ECO:0000313" key="3">
    <source>
        <dbReference type="Proteomes" id="UP000239724"/>
    </source>
</evidence>
<feature type="transmembrane region" description="Helical" evidence="1">
    <location>
        <begin position="37"/>
        <end position="58"/>
    </location>
</feature>
<accession>A0A2S6N6W8</accession>
<name>A0A2S6N6W8_RHOGL</name>
<dbReference type="AlphaFoldDB" id="A0A2S6N6W8"/>
<gene>
    <name evidence="2" type="ORF">CCS01_19515</name>
</gene>
<evidence type="ECO:0000256" key="1">
    <source>
        <dbReference type="SAM" id="Phobius"/>
    </source>
</evidence>
<feature type="transmembrane region" description="Helical" evidence="1">
    <location>
        <begin position="494"/>
        <end position="513"/>
    </location>
</feature>
<feature type="transmembrane region" description="Helical" evidence="1">
    <location>
        <begin position="188"/>
        <end position="206"/>
    </location>
</feature>
<dbReference type="RefSeq" id="WP_104520496.1">
    <property type="nucleotide sequence ID" value="NZ_NHRY01000214.1"/>
</dbReference>
<feature type="transmembrane region" description="Helical" evidence="1">
    <location>
        <begin position="259"/>
        <end position="280"/>
    </location>
</feature>
<dbReference type="OrthoDB" id="9817849at2"/>
<keyword evidence="1" id="KW-1133">Transmembrane helix</keyword>
<feature type="transmembrane region" description="Helical" evidence="1">
    <location>
        <begin position="94"/>
        <end position="114"/>
    </location>
</feature>
<keyword evidence="1" id="KW-0472">Membrane</keyword>
<sequence>MRRLAPWLAPGLCAAIAAGGYVQVLLSRSFWCGRVEAYPGSVLLTALCLGQAALYLAAAASDGWAWIYRITQFLVLPILLYALVQVLAPYPHTLLLAAAASAVPALLALAHPAWRWARPDLPAISGLFLVSCLGFLAAFGQIPLTLPRVVASDWLIALAALAAAAVAVTVIASWRPRLPGDARRWPDIAAYLPLGLLLFPVLRARLPDLAYDSVMYKTTLPYQIAEWRTGDSAIPDGFLVGTNLQELLNGLLVTITGDYMPALISTLSYVLLLLITPLAFPVVRQAPPARRIVVAFAGLAAFVLPEAANIQGTSYQEALLLLLLVASLIRCPAWPGFLAMAVAVKINAAFIAPLVVLYHVFGYRGFFTSPRRLVAGVLAAAIVLAPQLNRNVLYTGRILGLSETLAAVTDPPGPNRILAPGKTVYDTTARGGVLSNALLSACNMIALDQVCPVTYRGDVSLGFHVFPASRAPLLALVLAGAVLAGAWSNRRLRWRGIASVAVFLGCYVGFLGFLTVGRYFLPLSLGFAILLLLAPEPAEAAVARLRLSWPGRLLGIGLGCWLIGSDLVTGTFTNVGWICRRDLTAAVQARDLRQPETPVQRFLADRVAAYKRSCPPPGLPPVILSEHDKLNSPYLGTQRIFHVYTQVMIGRFFAANPARQARAAHAIIAVVSQNPAYPASVLGPALADYVPCFHDGTLAVLCSTVLAPAGGQCATSLYEAR</sequence>
<dbReference type="Proteomes" id="UP000239724">
    <property type="component" value="Unassembled WGS sequence"/>
</dbReference>
<reference evidence="2 3" key="1">
    <citation type="journal article" date="2018" name="Arch. Microbiol.">
        <title>New insights into the metabolic potential of the phototrophic purple bacterium Rhodopila globiformis DSM 161(T) from its draft genome sequence and evidence for a vanadium-dependent nitrogenase.</title>
        <authorList>
            <person name="Imhoff J.F."/>
            <person name="Rahn T."/>
            <person name="Kunzel S."/>
            <person name="Neulinger S.C."/>
        </authorList>
    </citation>
    <scope>NUCLEOTIDE SEQUENCE [LARGE SCALE GENOMIC DNA]</scope>
    <source>
        <strain evidence="2 3">DSM 161</strain>
    </source>
</reference>
<feature type="transmembrane region" description="Helical" evidence="1">
    <location>
        <begin position="468"/>
        <end position="487"/>
    </location>
</feature>
<feature type="transmembrane region" description="Helical" evidence="1">
    <location>
        <begin position="373"/>
        <end position="389"/>
    </location>
</feature>
<proteinExistence type="predicted"/>
<feature type="transmembrane region" description="Helical" evidence="1">
    <location>
        <begin position="121"/>
        <end position="142"/>
    </location>
</feature>
<feature type="transmembrane region" description="Helical" evidence="1">
    <location>
        <begin position="154"/>
        <end position="176"/>
    </location>
</feature>
<organism evidence="2 3">
    <name type="scientific">Rhodopila globiformis</name>
    <name type="common">Rhodopseudomonas globiformis</name>
    <dbReference type="NCBI Taxonomy" id="1071"/>
    <lineage>
        <taxon>Bacteria</taxon>
        <taxon>Pseudomonadati</taxon>
        <taxon>Pseudomonadota</taxon>
        <taxon>Alphaproteobacteria</taxon>
        <taxon>Acetobacterales</taxon>
        <taxon>Acetobacteraceae</taxon>
        <taxon>Rhodopila</taxon>
    </lineage>
</organism>
<evidence type="ECO:0000313" key="2">
    <source>
        <dbReference type="EMBL" id="PPQ30347.1"/>
    </source>
</evidence>
<protein>
    <submittedName>
        <fullName evidence="2">Uncharacterized protein</fullName>
    </submittedName>
</protein>
<keyword evidence="1" id="KW-0812">Transmembrane</keyword>
<feature type="transmembrane region" description="Helical" evidence="1">
    <location>
        <begin position="292"/>
        <end position="313"/>
    </location>
</feature>
<dbReference type="EMBL" id="NHRY01000214">
    <property type="protein sequence ID" value="PPQ30347.1"/>
    <property type="molecule type" value="Genomic_DNA"/>
</dbReference>
<feature type="transmembrane region" description="Helical" evidence="1">
    <location>
        <begin position="70"/>
        <end position="88"/>
    </location>
</feature>
<keyword evidence="3" id="KW-1185">Reference proteome</keyword>
<comment type="caution">
    <text evidence="2">The sequence shown here is derived from an EMBL/GenBank/DDBJ whole genome shotgun (WGS) entry which is preliminary data.</text>
</comment>